<sequence length="411" mass="48846">MTNQISKMSRNIELDVENAIISYTRCMTTKDIEHEKTGKKYLMLNCDKNILCFDDHIPRMYNAVVLDPITRTILSIASPISYDLTGFNHLYPNNEQTNDIVIEEMIEGVSIQLFYDFRNKKWELSTRNSVYGDYSYYRLPTEVSKTYREMLFDAIEVTDNTIESWEGIQYMDQKRCYHFILQHPQNHLVFNKISPRLYYVGCYRLHIGGKRNNVSYHSCHEIPVFPSGIVNLPRTFSYDSPFSYEEKTKELLSIHDDVYPMGIGFLSLSTGNRYFVVHPKYKELQELRGIHPNILYQYLCLRKISKITEFVTHFPQYKQMYWKFNELYENLVKAIHQGYHDYYVGKTEKRVNKSIFFHMAQIHHNIYKPSLQDGTKIIVRRKTVRDYVNTLEPGCILHLLQNEKYKQDKII</sequence>
<proteinExistence type="predicted"/>
<organism evidence="1">
    <name type="scientific">viral metagenome</name>
    <dbReference type="NCBI Taxonomy" id="1070528"/>
    <lineage>
        <taxon>unclassified sequences</taxon>
        <taxon>metagenomes</taxon>
        <taxon>organismal metagenomes</taxon>
    </lineage>
</organism>
<protein>
    <submittedName>
        <fullName evidence="1">Uncharacterized protein</fullName>
    </submittedName>
</protein>
<name>A0A6C0CP74_9ZZZZ</name>
<dbReference type="EMBL" id="MN739455">
    <property type="protein sequence ID" value="QHT05484.1"/>
    <property type="molecule type" value="Genomic_DNA"/>
</dbReference>
<dbReference type="AlphaFoldDB" id="A0A6C0CP74"/>
<accession>A0A6C0CP74</accession>
<reference evidence="1" key="1">
    <citation type="journal article" date="2020" name="Nature">
        <title>Giant virus diversity and host interactions through global metagenomics.</title>
        <authorList>
            <person name="Schulz F."/>
            <person name="Roux S."/>
            <person name="Paez-Espino D."/>
            <person name="Jungbluth S."/>
            <person name="Walsh D.A."/>
            <person name="Denef V.J."/>
            <person name="McMahon K.D."/>
            <person name="Konstantinidis K.T."/>
            <person name="Eloe-Fadrosh E.A."/>
            <person name="Kyrpides N.C."/>
            <person name="Woyke T."/>
        </authorList>
    </citation>
    <scope>NUCLEOTIDE SEQUENCE</scope>
    <source>
        <strain evidence="1">GVMAG-M-3300021375-17</strain>
    </source>
</reference>
<evidence type="ECO:0000313" key="1">
    <source>
        <dbReference type="EMBL" id="QHT05484.1"/>
    </source>
</evidence>